<comment type="caution">
    <text evidence="2">The sequence shown here is derived from an EMBL/GenBank/DDBJ whole genome shotgun (WGS) entry which is preliminary data.</text>
</comment>
<feature type="signal peptide" evidence="1">
    <location>
        <begin position="1"/>
        <end position="21"/>
    </location>
</feature>
<dbReference type="AlphaFoldDB" id="A0A9X2FAI8"/>
<organism evidence="2 3">
    <name type="scientific">Aeoliella straminimaris</name>
    <dbReference type="NCBI Taxonomy" id="2954799"/>
    <lineage>
        <taxon>Bacteria</taxon>
        <taxon>Pseudomonadati</taxon>
        <taxon>Planctomycetota</taxon>
        <taxon>Planctomycetia</taxon>
        <taxon>Pirellulales</taxon>
        <taxon>Lacipirellulaceae</taxon>
        <taxon>Aeoliella</taxon>
    </lineage>
</organism>
<keyword evidence="1" id="KW-0732">Signal</keyword>
<protein>
    <recommendedName>
        <fullName evidence="4">Secreted protein</fullName>
    </recommendedName>
</protein>
<accession>A0A9X2FAI8</accession>
<evidence type="ECO:0008006" key="4">
    <source>
        <dbReference type="Google" id="ProtNLM"/>
    </source>
</evidence>
<gene>
    <name evidence="2" type="ORF">NG895_02280</name>
</gene>
<dbReference type="RefSeq" id="WP_252850819.1">
    <property type="nucleotide sequence ID" value="NZ_JAMXLR010000006.1"/>
</dbReference>
<name>A0A9X2FAI8_9BACT</name>
<sequence length="100" mass="11312">MKNLILPAVALLALGFAFASADTAEARGFHFQRGGVHVDVGYPATYSNNYWGGGYGHNHWHNTTHLDYHPGGYVPHRNHLDYQPGHYDVHRSGHFDHHPW</sequence>
<dbReference type="Proteomes" id="UP001155241">
    <property type="component" value="Unassembled WGS sequence"/>
</dbReference>
<reference evidence="2" key="1">
    <citation type="submission" date="2022-06" db="EMBL/GenBank/DDBJ databases">
        <title>Aeoliella straminimaris, a novel planctomycete from sediments.</title>
        <authorList>
            <person name="Vitorino I.R."/>
            <person name="Lage O.M."/>
        </authorList>
    </citation>
    <scope>NUCLEOTIDE SEQUENCE</scope>
    <source>
        <strain evidence="2">ICT_H6.2</strain>
    </source>
</reference>
<evidence type="ECO:0000313" key="2">
    <source>
        <dbReference type="EMBL" id="MCO6042724.1"/>
    </source>
</evidence>
<dbReference type="EMBL" id="JAMXLR010000006">
    <property type="protein sequence ID" value="MCO6042724.1"/>
    <property type="molecule type" value="Genomic_DNA"/>
</dbReference>
<feature type="chain" id="PRO_5040889625" description="Secreted protein" evidence="1">
    <location>
        <begin position="22"/>
        <end position="100"/>
    </location>
</feature>
<proteinExistence type="predicted"/>
<evidence type="ECO:0000313" key="3">
    <source>
        <dbReference type="Proteomes" id="UP001155241"/>
    </source>
</evidence>
<keyword evidence="3" id="KW-1185">Reference proteome</keyword>
<evidence type="ECO:0000256" key="1">
    <source>
        <dbReference type="SAM" id="SignalP"/>
    </source>
</evidence>